<proteinExistence type="inferred from homology"/>
<feature type="compositionally biased region" description="Basic and acidic residues" evidence="4">
    <location>
        <begin position="1"/>
        <end position="10"/>
    </location>
</feature>
<dbReference type="EMBL" id="SWKU01000004">
    <property type="protein sequence ID" value="KAF3007952.1"/>
    <property type="molecule type" value="Genomic_DNA"/>
</dbReference>
<reference evidence="6" key="1">
    <citation type="submission" date="2019-04" db="EMBL/GenBank/DDBJ databases">
        <title>Sequencing of skin fungus with MAO and IRED activity.</title>
        <authorList>
            <person name="Marsaioli A.J."/>
            <person name="Bonatto J.M.C."/>
            <person name="Reis Junior O."/>
        </authorList>
    </citation>
    <scope>NUCLEOTIDE SEQUENCE</scope>
    <source>
        <strain evidence="6">30M1</strain>
    </source>
</reference>
<evidence type="ECO:0000313" key="7">
    <source>
        <dbReference type="Proteomes" id="UP000801428"/>
    </source>
</evidence>
<dbReference type="Pfam" id="PF06094">
    <property type="entry name" value="GGACT"/>
    <property type="match status" value="1"/>
</dbReference>
<dbReference type="PANTHER" id="PTHR31544:SF4">
    <property type="entry name" value="GAMMA-GLUTAMYLCYCLOTRANSFERASE-RELATED"/>
    <property type="match status" value="1"/>
</dbReference>
<dbReference type="AlphaFoldDB" id="A0A9P4TKI1"/>
<evidence type="ECO:0000313" key="6">
    <source>
        <dbReference type="EMBL" id="KAF3007952.1"/>
    </source>
</evidence>
<feature type="domain" description="Gamma-glutamylcyclotransferase AIG2-like" evidence="5">
    <location>
        <begin position="30"/>
        <end position="130"/>
    </location>
</feature>
<dbReference type="GO" id="GO:0016740">
    <property type="term" value="F:transferase activity"/>
    <property type="evidence" value="ECO:0007669"/>
    <property type="project" value="UniProtKB-KW"/>
</dbReference>
<evidence type="ECO:0000256" key="1">
    <source>
        <dbReference type="ARBA" id="ARBA00008861"/>
    </source>
</evidence>
<dbReference type="InterPro" id="IPR009288">
    <property type="entry name" value="AIG2-like_dom"/>
</dbReference>
<feature type="region of interest" description="Disordered" evidence="4">
    <location>
        <begin position="1"/>
        <end position="22"/>
    </location>
</feature>
<protein>
    <recommendedName>
        <fullName evidence="3">Putative gamma-glutamylcyclotransferase</fullName>
    </recommendedName>
</protein>
<gene>
    <name evidence="6" type="ORF">E8E13_011308</name>
</gene>
<dbReference type="Proteomes" id="UP000801428">
    <property type="component" value="Unassembled WGS sequence"/>
</dbReference>
<evidence type="ECO:0000256" key="4">
    <source>
        <dbReference type="SAM" id="MobiDB-lite"/>
    </source>
</evidence>
<dbReference type="SUPFAM" id="SSF110857">
    <property type="entry name" value="Gamma-glutamyl cyclotransferase-like"/>
    <property type="match status" value="1"/>
</dbReference>
<evidence type="ECO:0000259" key="5">
    <source>
        <dbReference type="Pfam" id="PF06094"/>
    </source>
</evidence>
<dbReference type="OrthoDB" id="3694777at2759"/>
<dbReference type="InterPro" id="IPR045038">
    <property type="entry name" value="AIG2-like"/>
</dbReference>
<dbReference type="PANTHER" id="PTHR31544">
    <property type="entry name" value="AIG2-LIKE PROTEIN D"/>
    <property type="match status" value="1"/>
</dbReference>
<evidence type="ECO:0000256" key="2">
    <source>
        <dbReference type="ARBA" id="ARBA00022679"/>
    </source>
</evidence>
<keyword evidence="2" id="KW-0808">Transferase</keyword>
<evidence type="ECO:0000256" key="3">
    <source>
        <dbReference type="ARBA" id="ARBA00030602"/>
    </source>
</evidence>
<dbReference type="InterPro" id="IPR013024">
    <property type="entry name" value="GGCT-like"/>
</dbReference>
<dbReference type="CDD" id="cd06661">
    <property type="entry name" value="GGCT_like"/>
    <property type="match status" value="1"/>
</dbReference>
<comment type="similarity">
    <text evidence="1">Belongs to the gamma-glutamylcyclotransferase family.</text>
</comment>
<comment type="caution">
    <text evidence="6">The sequence shown here is derived from an EMBL/GenBank/DDBJ whole genome shotgun (WGS) entry which is preliminary data.</text>
</comment>
<dbReference type="InterPro" id="IPR036568">
    <property type="entry name" value="GGCT-like_sf"/>
</dbReference>
<accession>A0A9P4TKI1</accession>
<organism evidence="6 7">
    <name type="scientific">Curvularia kusanoi</name>
    <name type="common">Cochliobolus kusanoi</name>
    <dbReference type="NCBI Taxonomy" id="90978"/>
    <lineage>
        <taxon>Eukaryota</taxon>
        <taxon>Fungi</taxon>
        <taxon>Dikarya</taxon>
        <taxon>Ascomycota</taxon>
        <taxon>Pezizomycotina</taxon>
        <taxon>Dothideomycetes</taxon>
        <taxon>Pleosporomycetidae</taxon>
        <taxon>Pleosporales</taxon>
        <taxon>Pleosporineae</taxon>
        <taxon>Pleosporaceae</taxon>
        <taxon>Curvularia</taxon>
    </lineage>
</organism>
<dbReference type="Gene3D" id="3.10.490.10">
    <property type="entry name" value="Gamma-glutamyl cyclotransferase-like"/>
    <property type="match status" value="1"/>
</dbReference>
<sequence length="141" mass="15770">MPRLGRDATLPHHRPSASTSPSTQKYPVNYFFYGTLASPDCLARLFGIKTSDVAALRPAICFDGQIRIWADRYRALVDCPGGKVEGHVFAVKSVDEEEALRAYEGSNYEVVRAEVEVDGKRKECLTFRFVGSENDLRKQIA</sequence>
<keyword evidence="7" id="KW-1185">Reference proteome</keyword>
<name>A0A9P4TKI1_CURKU</name>